<sequence>MKVLVESLWKAGWAPILVFVAHMILWQGVGAYETFPPLDTPMHLLGGLAIAFFFWTTYSICARTGASGQPNSTAIAVLTLTSVGSSAVLWEFAEYLSDRYLGTNTQKGLEDTLLDMLLGLVGGAVFVGVAWVRARRRRRARD</sequence>
<dbReference type="InterPro" id="IPR014509">
    <property type="entry name" value="YjdF-like"/>
</dbReference>
<dbReference type="Proteomes" id="UP000598633">
    <property type="component" value="Unassembled WGS sequence"/>
</dbReference>
<dbReference type="EMBL" id="JACXWA010000080">
    <property type="protein sequence ID" value="MBD3870674.1"/>
    <property type="molecule type" value="Genomic_DNA"/>
</dbReference>
<reference evidence="2 3" key="1">
    <citation type="submission" date="2020-08" db="EMBL/GenBank/DDBJ databases">
        <title>Acidobacteriota in marine sediments use diverse sulfur dissimilation pathways.</title>
        <authorList>
            <person name="Wasmund K."/>
        </authorList>
    </citation>
    <scope>NUCLEOTIDE SEQUENCE [LARGE SCALE GENOMIC DNA]</scope>
    <source>
        <strain evidence="2">MAG AM3-A</strain>
    </source>
</reference>
<name>A0A8J6Y8X3_9BACT</name>
<evidence type="ECO:0000313" key="3">
    <source>
        <dbReference type="Proteomes" id="UP000598633"/>
    </source>
</evidence>
<dbReference type="AlphaFoldDB" id="A0A8J6Y8X3"/>
<keyword evidence="1" id="KW-1133">Transmembrane helix</keyword>
<evidence type="ECO:0000256" key="1">
    <source>
        <dbReference type="SAM" id="Phobius"/>
    </source>
</evidence>
<feature type="transmembrane region" description="Helical" evidence="1">
    <location>
        <begin position="113"/>
        <end position="132"/>
    </location>
</feature>
<feature type="transmembrane region" description="Helical" evidence="1">
    <location>
        <begin position="41"/>
        <end position="61"/>
    </location>
</feature>
<accession>A0A8J6Y8X3</accession>
<keyword evidence="1" id="KW-0472">Membrane</keyword>
<gene>
    <name evidence="2" type="ORF">IFJ97_04870</name>
</gene>
<feature type="transmembrane region" description="Helical" evidence="1">
    <location>
        <begin position="12"/>
        <end position="29"/>
    </location>
</feature>
<organism evidence="2 3">
    <name type="scientific">Candidatus Sulfomarinibacter kjeldsenii</name>
    <dbReference type="NCBI Taxonomy" id="2885994"/>
    <lineage>
        <taxon>Bacteria</taxon>
        <taxon>Pseudomonadati</taxon>
        <taxon>Acidobacteriota</taxon>
        <taxon>Thermoanaerobaculia</taxon>
        <taxon>Thermoanaerobaculales</taxon>
        <taxon>Candidatus Sulfomarinibacteraceae</taxon>
        <taxon>Candidatus Sulfomarinibacter</taxon>
    </lineage>
</organism>
<keyword evidence="1" id="KW-0812">Transmembrane</keyword>
<dbReference type="Pfam" id="PF09997">
    <property type="entry name" value="DUF2238"/>
    <property type="match status" value="1"/>
</dbReference>
<protein>
    <submittedName>
        <fullName evidence="2">Uncharacterized protein</fullName>
    </submittedName>
</protein>
<comment type="caution">
    <text evidence="2">The sequence shown here is derived from an EMBL/GenBank/DDBJ whole genome shotgun (WGS) entry which is preliminary data.</text>
</comment>
<proteinExistence type="predicted"/>
<feature type="transmembrane region" description="Helical" evidence="1">
    <location>
        <begin position="73"/>
        <end position="93"/>
    </location>
</feature>
<evidence type="ECO:0000313" key="2">
    <source>
        <dbReference type="EMBL" id="MBD3870674.1"/>
    </source>
</evidence>